<dbReference type="Ensembl" id="ENSCMIT00000025872.1">
    <property type="protein sequence ID" value="ENSCMIP00000025453.1"/>
    <property type="gene ID" value="ENSCMIG00000011182.1"/>
</dbReference>
<dbReference type="CDD" id="cd00160">
    <property type="entry name" value="RhoGEF"/>
    <property type="match status" value="1"/>
</dbReference>
<dbReference type="OMA" id="CGSTWIR"/>
<dbReference type="GO" id="GO:0005085">
    <property type="term" value="F:guanyl-nucleotide exchange factor activity"/>
    <property type="evidence" value="ECO:0007669"/>
    <property type="project" value="InterPro"/>
</dbReference>
<accession>A0A4W3IF06</accession>
<dbReference type="FunFam" id="1.20.900.10:FF:000023">
    <property type="entry name" value="dynamin-binding protein isoform X2"/>
    <property type="match status" value="1"/>
</dbReference>
<reference evidence="3" key="3">
    <citation type="journal article" date="2014" name="Nature">
        <title>Elephant shark genome provides unique insights into gnathostome evolution.</title>
        <authorList>
            <consortium name="International Elephant Shark Genome Sequencing Consortium"/>
            <person name="Venkatesh B."/>
            <person name="Lee A.P."/>
            <person name="Ravi V."/>
            <person name="Maurya A.K."/>
            <person name="Lian M.M."/>
            <person name="Swann J.B."/>
            <person name="Ohta Y."/>
            <person name="Flajnik M.F."/>
            <person name="Sutoh Y."/>
            <person name="Kasahara M."/>
            <person name="Hoon S."/>
            <person name="Gangu V."/>
            <person name="Roy S.W."/>
            <person name="Irimia M."/>
            <person name="Korzh V."/>
            <person name="Kondrychyn I."/>
            <person name="Lim Z.W."/>
            <person name="Tay B.H."/>
            <person name="Tohari S."/>
            <person name="Kong K.W."/>
            <person name="Ho S."/>
            <person name="Lorente-Galdos B."/>
            <person name="Quilez J."/>
            <person name="Marques-Bonet T."/>
            <person name="Raney B.J."/>
            <person name="Ingham P.W."/>
            <person name="Tay A."/>
            <person name="Hillier L.W."/>
            <person name="Minx P."/>
            <person name="Boehm T."/>
            <person name="Wilson R.K."/>
            <person name="Brenner S."/>
            <person name="Warren W.C."/>
        </authorList>
    </citation>
    <scope>NUCLEOTIDE SEQUENCE [LARGE SCALE GENOMIC DNA]</scope>
</reference>
<dbReference type="InterPro" id="IPR051492">
    <property type="entry name" value="Dynamin-Rho_GEF"/>
</dbReference>
<name>A0A4W3IF06_CALMI</name>
<keyword evidence="3" id="KW-1185">Reference proteome</keyword>
<dbReference type="Pfam" id="PF00621">
    <property type="entry name" value="RhoGEF"/>
    <property type="match status" value="1"/>
</dbReference>
<proteinExistence type="predicted"/>
<reference evidence="2" key="4">
    <citation type="submission" date="2025-08" db="UniProtKB">
        <authorList>
            <consortium name="Ensembl"/>
        </authorList>
    </citation>
    <scope>IDENTIFICATION</scope>
</reference>
<dbReference type="PANTHER" id="PTHR22834">
    <property type="entry name" value="NUCLEAR FUSION PROTEIN FUS2"/>
    <property type="match status" value="1"/>
</dbReference>
<dbReference type="SMART" id="SM00325">
    <property type="entry name" value="RhoGEF"/>
    <property type="match status" value="1"/>
</dbReference>
<evidence type="ECO:0000313" key="3">
    <source>
        <dbReference type="Proteomes" id="UP000314986"/>
    </source>
</evidence>
<dbReference type="GO" id="GO:0005737">
    <property type="term" value="C:cytoplasm"/>
    <property type="evidence" value="ECO:0007669"/>
    <property type="project" value="TreeGrafter"/>
</dbReference>
<reference evidence="3" key="1">
    <citation type="journal article" date="2006" name="Science">
        <title>Ancient noncoding elements conserved in the human genome.</title>
        <authorList>
            <person name="Venkatesh B."/>
            <person name="Kirkness E.F."/>
            <person name="Loh Y.H."/>
            <person name="Halpern A.L."/>
            <person name="Lee A.P."/>
            <person name="Johnson J."/>
            <person name="Dandona N."/>
            <person name="Viswanathan L.D."/>
            <person name="Tay A."/>
            <person name="Venter J.C."/>
            <person name="Strausberg R.L."/>
            <person name="Brenner S."/>
        </authorList>
    </citation>
    <scope>NUCLEOTIDE SEQUENCE [LARGE SCALE GENOMIC DNA]</scope>
</reference>
<organism evidence="2 3">
    <name type="scientific">Callorhinchus milii</name>
    <name type="common">Ghost shark</name>
    <dbReference type="NCBI Taxonomy" id="7868"/>
    <lineage>
        <taxon>Eukaryota</taxon>
        <taxon>Metazoa</taxon>
        <taxon>Chordata</taxon>
        <taxon>Craniata</taxon>
        <taxon>Vertebrata</taxon>
        <taxon>Chondrichthyes</taxon>
        <taxon>Holocephali</taxon>
        <taxon>Chimaeriformes</taxon>
        <taxon>Callorhinchidae</taxon>
        <taxon>Callorhinchus</taxon>
    </lineage>
</organism>
<evidence type="ECO:0000259" key="1">
    <source>
        <dbReference type="PROSITE" id="PS50010"/>
    </source>
</evidence>
<evidence type="ECO:0000313" key="2">
    <source>
        <dbReference type="Ensembl" id="ENSCMIP00000025453.1"/>
    </source>
</evidence>
<dbReference type="Gene3D" id="1.20.900.10">
    <property type="entry name" value="Dbl homology (DH) domain"/>
    <property type="match status" value="1"/>
</dbReference>
<dbReference type="PROSITE" id="PS50010">
    <property type="entry name" value="DH_2"/>
    <property type="match status" value="1"/>
</dbReference>
<feature type="domain" description="DH" evidence="1">
    <location>
        <begin position="29"/>
        <end position="212"/>
    </location>
</feature>
<reference evidence="3" key="2">
    <citation type="journal article" date="2007" name="PLoS Biol.">
        <title>Survey sequencing and comparative analysis of the elephant shark (Callorhinchus milii) genome.</title>
        <authorList>
            <person name="Venkatesh B."/>
            <person name="Kirkness E.F."/>
            <person name="Loh Y.H."/>
            <person name="Halpern A.L."/>
            <person name="Lee A.P."/>
            <person name="Johnson J."/>
            <person name="Dandona N."/>
            <person name="Viswanathan L.D."/>
            <person name="Tay A."/>
            <person name="Venter J.C."/>
            <person name="Strausberg R.L."/>
            <person name="Brenner S."/>
        </authorList>
    </citation>
    <scope>NUCLEOTIDE SEQUENCE [LARGE SCALE GENOMIC DNA]</scope>
</reference>
<dbReference type="GO" id="GO:0035556">
    <property type="term" value="P:intracellular signal transduction"/>
    <property type="evidence" value="ECO:0007669"/>
    <property type="project" value="InterPro"/>
</dbReference>
<dbReference type="GO" id="GO:0060271">
    <property type="term" value="P:cilium assembly"/>
    <property type="evidence" value="ECO:0007669"/>
    <property type="project" value="TreeGrafter"/>
</dbReference>
<dbReference type="PANTHER" id="PTHR22834:SF19">
    <property type="entry name" value="DYNAMIN-BINDING PROTEIN"/>
    <property type="match status" value="1"/>
</dbReference>
<dbReference type="Proteomes" id="UP000314986">
    <property type="component" value="Unassembled WGS sequence"/>
</dbReference>
<sequence length="294" mass="33131">MTLLSAQASSLEATGLIPRENPEQKMLEKRAKVIEELLQTEADYIKDLEMCVSTVLTPLRESQVQKVDCESLFGNILTVIDLATRLLTSLEETDTIGPVFLRYRDELEEVYNVYCQNHEEAIALLEVYEREPEIQAQLSSCLQELRTIYRQWGKTNYINLGSFLIKPVQRVMRYPLLITELLGSTPASHSDHQPLALALSSLRELNVHINECKRRKDLGKRWARPHHPLPQHSLTLPSSLTPHPPTLTITLFHTLSPTLTLSSLSHSLSPLSHTPSLSSLSHSLSLSLCSVEVP</sequence>
<dbReference type="InterPro" id="IPR035899">
    <property type="entry name" value="DBL_dom_sf"/>
</dbReference>
<dbReference type="InterPro" id="IPR001331">
    <property type="entry name" value="GDS_CDC24_CS"/>
</dbReference>
<dbReference type="GeneTree" id="ENSGT00950000183088"/>
<reference evidence="2" key="5">
    <citation type="submission" date="2025-09" db="UniProtKB">
        <authorList>
            <consortium name="Ensembl"/>
        </authorList>
    </citation>
    <scope>IDENTIFICATION</scope>
</reference>
<protein>
    <recommendedName>
        <fullName evidence="1">DH domain-containing protein</fullName>
    </recommendedName>
</protein>
<dbReference type="AlphaFoldDB" id="A0A4W3IF06"/>
<dbReference type="PROSITE" id="PS00741">
    <property type="entry name" value="DH_1"/>
    <property type="match status" value="1"/>
</dbReference>
<dbReference type="InterPro" id="IPR000219">
    <property type="entry name" value="DH_dom"/>
</dbReference>
<dbReference type="SUPFAM" id="SSF48065">
    <property type="entry name" value="DBL homology domain (DH-domain)"/>
    <property type="match status" value="1"/>
</dbReference>